<proteinExistence type="predicted"/>
<evidence type="ECO:0000313" key="3">
    <source>
        <dbReference type="Proteomes" id="UP001054252"/>
    </source>
</evidence>
<dbReference type="Proteomes" id="UP001054252">
    <property type="component" value="Unassembled WGS sequence"/>
</dbReference>
<evidence type="ECO:0000313" key="2">
    <source>
        <dbReference type="EMBL" id="GKU94661.1"/>
    </source>
</evidence>
<comment type="caution">
    <text evidence="2">The sequence shown here is derived from an EMBL/GenBank/DDBJ whole genome shotgun (WGS) entry which is preliminary data.</text>
</comment>
<protein>
    <submittedName>
        <fullName evidence="2">Uncharacterized protein</fullName>
    </submittedName>
</protein>
<gene>
    <name evidence="2" type="ORF">SLEP1_g8121</name>
</gene>
<keyword evidence="3" id="KW-1185">Reference proteome</keyword>
<feature type="region of interest" description="Disordered" evidence="1">
    <location>
        <begin position="75"/>
        <end position="96"/>
    </location>
</feature>
<dbReference type="EMBL" id="BPVZ01000008">
    <property type="protein sequence ID" value="GKU94661.1"/>
    <property type="molecule type" value="Genomic_DNA"/>
</dbReference>
<dbReference type="AlphaFoldDB" id="A0AAV5I564"/>
<name>A0AAV5I564_9ROSI</name>
<evidence type="ECO:0000256" key="1">
    <source>
        <dbReference type="SAM" id="MobiDB-lite"/>
    </source>
</evidence>
<feature type="compositionally biased region" description="Polar residues" evidence="1">
    <location>
        <begin position="76"/>
        <end position="90"/>
    </location>
</feature>
<accession>A0AAV5I564</accession>
<organism evidence="2 3">
    <name type="scientific">Rubroshorea leprosula</name>
    <dbReference type="NCBI Taxonomy" id="152421"/>
    <lineage>
        <taxon>Eukaryota</taxon>
        <taxon>Viridiplantae</taxon>
        <taxon>Streptophyta</taxon>
        <taxon>Embryophyta</taxon>
        <taxon>Tracheophyta</taxon>
        <taxon>Spermatophyta</taxon>
        <taxon>Magnoliopsida</taxon>
        <taxon>eudicotyledons</taxon>
        <taxon>Gunneridae</taxon>
        <taxon>Pentapetalae</taxon>
        <taxon>rosids</taxon>
        <taxon>malvids</taxon>
        <taxon>Malvales</taxon>
        <taxon>Dipterocarpaceae</taxon>
        <taxon>Rubroshorea</taxon>
    </lineage>
</organism>
<reference evidence="2 3" key="1">
    <citation type="journal article" date="2021" name="Commun. Biol.">
        <title>The genome of Shorea leprosula (Dipterocarpaceae) highlights the ecological relevance of drought in aseasonal tropical rainforests.</title>
        <authorList>
            <person name="Ng K.K.S."/>
            <person name="Kobayashi M.J."/>
            <person name="Fawcett J.A."/>
            <person name="Hatakeyama M."/>
            <person name="Paape T."/>
            <person name="Ng C.H."/>
            <person name="Ang C.C."/>
            <person name="Tnah L.H."/>
            <person name="Lee C.T."/>
            <person name="Nishiyama T."/>
            <person name="Sese J."/>
            <person name="O'Brien M.J."/>
            <person name="Copetti D."/>
            <person name="Mohd Noor M.I."/>
            <person name="Ong R.C."/>
            <person name="Putra M."/>
            <person name="Sireger I.Z."/>
            <person name="Indrioko S."/>
            <person name="Kosugi Y."/>
            <person name="Izuno A."/>
            <person name="Isagi Y."/>
            <person name="Lee S.L."/>
            <person name="Shimizu K.K."/>
        </authorList>
    </citation>
    <scope>NUCLEOTIDE SEQUENCE [LARGE SCALE GENOMIC DNA]</scope>
    <source>
        <strain evidence="2">214</strain>
    </source>
</reference>
<sequence>MLFSNRRTVGSPQENCITRVFQIGFQNEKLPHPPAKEYCISRGTVLLENSFAGTSTASDLLCNFSSGTGAYHGNKSGHQFQQSSLVNHGNTIPARE</sequence>